<evidence type="ECO:0000256" key="1">
    <source>
        <dbReference type="SAM" id="SignalP"/>
    </source>
</evidence>
<organism evidence="2 3">
    <name type="scientific">Psylliodes chrysocephalus</name>
    <dbReference type="NCBI Taxonomy" id="3402493"/>
    <lineage>
        <taxon>Eukaryota</taxon>
        <taxon>Metazoa</taxon>
        <taxon>Ecdysozoa</taxon>
        <taxon>Arthropoda</taxon>
        <taxon>Hexapoda</taxon>
        <taxon>Insecta</taxon>
        <taxon>Pterygota</taxon>
        <taxon>Neoptera</taxon>
        <taxon>Endopterygota</taxon>
        <taxon>Coleoptera</taxon>
        <taxon>Polyphaga</taxon>
        <taxon>Cucujiformia</taxon>
        <taxon>Chrysomeloidea</taxon>
        <taxon>Chrysomelidae</taxon>
        <taxon>Galerucinae</taxon>
        <taxon>Alticini</taxon>
        <taxon>Psylliodes</taxon>
    </lineage>
</organism>
<feature type="chain" id="PRO_5040172899" description="Secreted protein" evidence="1">
    <location>
        <begin position="29"/>
        <end position="113"/>
    </location>
</feature>
<feature type="signal peptide" evidence="1">
    <location>
        <begin position="1"/>
        <end position="28"/>
    </location>
</feature>
<evidence type="ECO:0000313" key="2">
    <source>
        <dbReference type="EMBL" id="CAH1107486.1"/>
    </source>
</evidence>
<protein>
    <recommendedName>
        <fullName evidence="4">Secreted protein</fullName>
    </recommendedName>
</protein>
<keyword evidence="3" id="KW-1185">Reference proteome</keyword>
<evidence type="ECO:0008006" key="4">
    <source>
        <dbReference type="Google" id="ProtNLM"/>
    </source>
</evidence>
<dbReference type="Proteomes" id="UP001153636">
    <property type="component" value="Chromosome 21"/>
</dbReference>
<keyword evidence="1" id="KW-0732">Signal</keyword>
<reference evidence="2" key="1">
    <citation type="submission" date="2022-01" db="EMBL/GenBank/DDBJ databases">
        <authorList>
            <person name="King R."/>
        </authorList>
    </citation>
    <scope>NUCLEOTIDE SEQUENCE</scope>
</reference>
<accession>A0A9P0D083</accession>
<dbReference type="AlphaFoldDB" id="A0A9P0D083"/>
<proteinExistence type="predicted"/>
<gene>
    <name evidence="2" type="ORF">PSYICH_LOCUS8064</name>
</gene>
<name>A0A9P0D083_9CUCU</name>
<dbReference type="EMBL" id="OV651833">
    <property type="protein sequence ID" value="CAH1107486.1"/>
    <property type="molecule type" value="Genomic_DNA"/>
</dbReference>
<evidence type="ECO:0000313" key="3">
    <source>
        <dbReference type="Proteomes" id="UP001153636"/>
    </source>
</evidence>
<dbReference type="PROSITE" id="PS51257">
    <property type="entry name" value="PROKAR_LIPOPROTEIN"/>
    <property type="match status" value="1"/>
</dbReference>
<sequence length="113" mass="12015">MQASIRLGMLLIKLSTLSWGMFSHSANAASISCATFPALFRRALILVLSWSGEHVGQSKTVKISVSRYSVTTLLVWGGALSCIKIKLSPIAALQSLTIGSSTKSTYLGPVKVC</sequence>